<evidence type="ECO:0000256" key="1">
    <source>
        <dbReference type="SAM" id="MobiDB-lite"/>
    </source>
</evidence>
<protein>
    <submittedName>
        <fullName evidence="2">Uncharacterized protein</fullName>
    </submittedName>
</protein>
<feature type="compositionally biased region" description="Low complexity" evidence="1">
    <location>
        <begin position="45"/>
        <end position="61"/>
    </location>
</feature>
<reference evidence="2" key="1">
    <citation type="submission" date="2021-09" db="EMBL/GenBank/DDBJ databases">
        <title>The genome of Mauremys mutica provides insights into the evolution of semi-aquatic lifestyle.</title>
        <authorList>
            <person name="Gong S."/>
            <person name="Gao Y."/>
        </authorList>
    </citation>
    <scope>NUCLEOTIDE SEQUENCE</scope>
    <source>
        <strain evidence="2">MM-2020</strain>
        <tissue evidence="2">Muscle</tissue>
    </source>
</reference>
<accession>A0A9D3XIQ2</accession>
<feature type="region of interest" description="Disordered" evidence="1">
    <location>
        <begin position="1"/>
        <end position="122"/>
    </location>
</feature>
<dbReference type="AlphaFoldDB" id="A0A9D3XIQ2"/>
<feature type="compositionally biased region" description="Basic and acidic residues" evidence="1">
    <location>
        <begin position="76"/>
        <end position="103"/>
    </location>
</feature>
<proteinExistence type="predicted"/>
<dbReference type="EMBL" id="JAHDVG010000470">
    <property type="protein sequence ID" value="KAH1180291.1"/>
    <property type="molecule type" value="Genomic_DNA"/>
</dbReference>
<gene>
    <name evidence="2" type="ORF">KIL84_009127</name>
</gene>
<dbReference type="Proteomes" id="UP000827986">
    <property type="component" value="Unassembled WGS sequence"/>
</dbReference>
<comment type="caution">
    <text evidence="2">The sequence shown here is derived from an EMBL/GenBank/DDBJ whole genome shotgun (WGS) entry which is preliminary data.</text>
</comment>
<evidence type="ECO:0000313" key="3">
    <source>
        <dbReference type="Proteomes" id="UP000827986"/>
    </source>
</evidence>
<evidence type="ECO:0000313" key="2">
    <source>
        <dbReference type="EMBL" id="KAH1180291.1"/>
    </source>
</evidence>
<feature type="compositionally biased region" description="Gly residues" evidence="1">
    <location>
        <begin position="62"/>
        <end position="71"/>
    </location>
</feature>
<sequence length="151" mass="15264">MEGGEEGRKGEGGRGVGERSRQPSAPPRPAYPGRAGGGGRREDAAAAAGAAGLGARAAAGAGRPGMGGGARGAEPGLRRAAETEPGAHGEHLQYPVDHHDPDGSMRLQAHSTTVAEREESERIGHLPCGNFEIKSLALENDLCCAATVNPA</sequence>
<feature type="compositionally biased region" description="Basic and acidic residues" evidence="1">
    <location>
        <begin position="1"/>
        <end position="21"/>
    </location>
</feature>
<keyword evidence="3" id="KW-1185">Reference proteome</keyword>
<name>A0A9D3XIQ2_9SAUR</name>
<organism evidence="2 3">
    <name type="scientific">Mauremys mutica</name>
    <name type="common">yellowpond turtle</name>
    <dbReference type="NCBI Taxonomy" id="74926"/>
    <lineage>
        <taxon>Eukaryota</taxon>
        <taxon>Metazoa</taxon>
        <taxon>Chordata</taxon>
        <taxon>Craniata</taxon>
        <taxon>Vertebrata</taxon>
        <taxon>Euteleostomi</taxon>
        <taxon>Archelosauria</taxon>
        <taxon>Testudinata</taxon>
        <taxon>Testudines</taxon>
        <taxon>Cryptodira</taxon>
        <taxon>Durocryptodira</taxon>
        <taxon>Testudinoidea</taxon>
        <taxon>Geoemydidae</taxon>
        <taxon>Geoemydinae</taxon>
        <taxon>Mauremys</taxon>
    </lineage>
</organism>